<name>A0AAW8JAH7_9GAMM</name>
<dbReference type="EMBL" id="JAVIDL010000029">
    <property type="protein sequence ID" value="MDQ8936653.1"/>
    <property type="molecule type" value="Genomic_DNA"/>
</dbReference>
<dbReference type="InterPro" id="IPR058008">
    <property type="entry name" value="Gp26_C"/>
</dbReference>
<protein>
    <recommendedName>
        <fullName evidence="2">Phage tail protein C-terminal domain-containing protein</fullName>
    </recommendedName>
</protein>
<evidence type="ECO:0000313" key="4">
    <source>
        <dbReference type="Proteomes" id="UP001243844"/>
    </source>
</evidence>
<feature type="region of interest" description="Disordered" evidence="1">
    <location>
        <begin position="1"/>
        <end position="36"/>
    </location>
</feature>
<reference evidence="3" key="1">
    <citation type="submission" date="2023-08" db="EMBL/GenBank/DDBJ databases">
        <title>Emergence of clinically-relevant ST2 carbapenem-resistant Acinetobacter baumannii strains in hospital sewages in Zhejiang, East of China.</title>
        <authorList>
            <person name="Kaichao C."/>
            <person name="Zhang R."/>
        </authorList>
    </citation>
    <scope>NUCLEOTIDE SEQUENCE</scope>
    <source>
        <strain evidence="3">M-RB-37</strain>
    </source>
</reference>
<comment type="caution">
    <text evidence="3">The sequence shown here is derived from an EMBL/GenBank/DDBJ whole genome shotgun (WGS) entry which is preliminary data.</text>
</comment>
<evidence type="ECO:0000256" key="1">
    <source>
        <dbReference type="SAM" id="MobiDB-lite"/>
    </source>
</evidence>
<proteinExistence type="predicted"/>
<sequence>MAIQDIKLGTQPSGAGGDTNRSANVKTNENFSNPLHAASRMVGTQDSDIPEYNKCFGGAYGTQVERYITTNTTNVPDEYKNLDSFPIGTRVLIAGGATSNTPFISPTGLFYVETKTMFSRVGGRMQKSWGYGASASEWSRYAGSDNVYGTWRYNLTSANTTTDSNGFIKKASPVIQLFATMIRPNAEAAEQNPSFEKVDIGHYLIKGTQGFATEGWWIEVPADTNGNKICAVQYQTLENGDLEVKTFKKKLNDEGDIVPNLDAPIDIPNNANGEPRWIDIRLNPLPAKPIIERVPRTEKQPKMVEQIKYAPQLTHITKMQDLIDDEGNPVIVKGQPFQTPVSYIHTDQNGTPILTSQPVINENGENVFELVQMVDLDGQPVFEDVPVLDADGNQIFDEVIHGPEQ</sequence>
<feature type="domain" description="Phage tail protein C-terminal" evidence="2">
    <location>
        <begin position="159"/>
        <end position="283"/>
    </location>
</feature>
<dbReference type="Pfam" id="PF25670">
    <property type="entry name" value="Phage_tail_C_2"/>
    <property type="match status" value="1"/>
</dbReference>
<dbReference type="AlphaFoldDB" id="A0AAW8JAH7"/>
<evidence type="ECO:0000313" key="3">
    <source>
        <dbReference type="EMBL" id="MDQ8936653.1"/>
    </source>
</evidence>
<organism evidence="3 4">
    <name type="scientific">Acinetobacter rudis</name>
    <dbReference type="NCBI Taxonomy" id="632955"/>
    <lineage>
        <taxon>Bacteria</taxon>
        <taxon>Pseudomonadati</taxon>
        <taxon>Pseudomonadota</taxon>
        <taxon>Gammaproteobacteria</taxon>
        <taxon>Moraxellales</taxon>
        <taxon>Moraxellaceae</taxon>
        <taxon>Acinetobacter</taxon>
    </lineage>
</organism>
<evidence type="ECO:0000259" key="2">
    <source>
        <dbReference type="Pfam" id="PF25670"/>
    </source>
</evidence>
<feature type="compositionally biased region" description="Polar residues" evidence="1">
    <location>
        <begin position="19"/>
        <end position="33"/>
    </location>
</feature>
<gene>
    <name evidence="3" type="ORF">RFH47_13090</name>
</gene>
<accession>A0AAW8JAH7</accession>
<dbReference type="RefSeq" id="WP_308981820.1">
    <property type="nucleotide sequence ID" value="NZ_JAVIDL010000029.1"/>
</dbReference>
<dbReference type="Proteomes" id="UP001243844">
    <property type="component" value="Unassembled WGS sequence"/>
</dbReference>